<dbReference type="PANTHER" id="PTHR42715">
    <property type="entry name" value="BETA-GLUCOSIDASE"/>
    <property type="match status" value="1"/>
</dbReference>
<organism evidence="4 5">
    <name type="scientific">Pelomonas parva</name>
    <dbReference type="NCBI Taxonomy" id="3299032"/>
    <lineage>
        <taxon>Bacteria</taxon>
        <taxon>Pseudomonadati</taxon>
        <taxon>Pseudomonadota</taxon>
        <taxon>Betaproteobacteria</taxon>
        <taxon>Burkholderiales</taxon>
        <taxon>Sphaerotilaceae</taxon>
        <taxon>Roseateles</taxon>
    </lineage>
</organism>
<name>A0ABW7FC66_9BURK</name>
<dbReference type="InterPro" id="IPR011658">
    <property type="entry name" value="PA14_dom"/>
</dbReference>
<dbReference type="Proteomes" id="UP001606210">
    <property type="component" value="Unassembled WGS sequence"/>
</dbReference>
<dbReference type="InterPro" id="IPR050288">
    <property type="entry name" value="Cellulose_deg_GH3"/>
</dbReference>
<dbReference type="Gene3D" id="2.60.40.10">
    <property type="entry name" value="Immunoglobulins"/>
    <property type="match status" value="1"/>
</dbReference>
<keyword evidence="2 4" id="KW-0378">Hydrolase</keyword>
<dbReference type="PRINTS" id="PR00133">
    <property type="entry name" value="GLHYDRLASE3"/>
</dbReference>
<dbReference type="Gene3D" id="3.40.50.1700">
    <property type="entry name" value="Glycoside hydrolase family 3 C-terminal domain"/>
    <property type="match status" value="2"/>
</dbReference>
<dbReference type="Pfam" id="PF14310">
    <property type="entry name" value="Fn3-like"/>
    <property type="match status" value="1"/>
</dbReference>
<gene>
    <name evidence="4" type="ORF">ACG00Y_23920</name>
</gene>
<feature type="domain" description="PA14" evidence="3">
    <location>
        <begin position="429"/>
        <end position="642"/>
    </location>
</feature>
<dbReference type="PROSITE" id="PS51820">
    <property type="entry name" value="PA14"/>
    <property type="match status" value="1"/>
</dbReference>
<dbReference type="SUPFAM" id="SSF56988">
    <property type="entry name" value="Anthrax protective antigen"/>
    <property type="match status" value="1"/>
</dbReference>
<evidence type="ECO:0000259" key="3">
    <source>
        <dbReference type="PROSITE" id="PS51820"/>
    </source>
</evidence>
<dbReference type="Pfam" id="PF01915">
    <property type="entry name" value="Glyco_hydro_3_C"/>
    <property type="match status" value="1"/>
</dbReference>
<dbReference type="SUPFAM" id="SSF51445">
    <property type="entry name" value="(Trans)glycosidases"/>
    <property type="match status" value="1"/>
</dbReference>
<dbReference type="InterPro" id="IPR036962">
    <property type="entry name" value="Glyco_hydro_3_N_sf"/>
</dbReference>
<evidence type="ECO:0000256" key="2">
    <source>
        <dbReference type="ARBA" id="ARBA00022801"/>
    </source>
</evidence>
<dbReference type="InterPro" id="IPR037524">
    <property type="entry name" value="PA14/GLEYA"/>
</dbReference>
<dbReference type="SUPFAM" id="SSF52279">
    <property type="entry name" value="Beta-D-glucan exohydrolase, C-terminal domain"/>
    <property type="match status" value="1"/>
</dbReference>
<evidence type="ECO:0000256" key="1">
    <source>
        <dbReference type="ARBA" id="ARBA00005336"/>
    </source>
</evidence>
<protein>
    <submittedName>
        <fullName evidence="4">Glycoside hydrolase family 3 protein</fullName>
    </submittedName>
</protein>
<evidence type="ECO:0000313" key="4">
    <source>
        <dbReference type="EMBL" id="MFG6432983.1"/>
    </source>
</evidence>
<dbReference type="Pfam" id="PF07691">
    <property type="entry name" value="PA14"/>
    <property type="match status" value="1"/>
</dbReference>
<dbReference type="Gene3D" id="3.20.20.300">
    <property type="entry name" value="Glycoside hydrolase, family 3, N-terminal domain"/>
    <property type="match status" value="1"/>
</dbReference>
<dbReference type="InterPro" id="IPR013783">
    <property type="entry name" value="Ig-like_fold"/>
</dbReference>
<reference evidence="4 5" key="1">
    <citation type="submission" date="2024-08" db="EMBL/GenBank/DDBJ databases">
        <authorList>
            <person name="Lu H."/>
        </authorList>
    </citation>
    <scope>NUCLEOTIDE SEQUENCE [LARGE SCALE GENOMIC DNA]</scope>
    <source>
        <strain evidence="4 5">LYH14W</strain>
    </source>
</reference>
<sequence length="910" mass="97490">MDFDMQSNSDNASDWPHSADVANRVREILGKMTLDDKIELVTGDLNHNHGFYSAAVDSAGIPALAMADGPPGLRLNMGINDGKATAMPAPIALAASWNLNLATRYGEVLGAECRLTGHNVFLGPAVDIARAPLSGRIFESSGEDPLLNGRMAAAQVDAIQKRGVLCSLKHFACNNQEYLRASIDVQADERTQRELYLRPFEIVLGAVPVASVMGAFNRVNGTYSCEHQWLLRTVLREEMGFRGWVMSDYGATHSTVPSALAGLDQEQPASVHYGASLKMAVNQGDVPVETLDAMCARILRTVIGLDLIGRDESPRLTPADTESHREHAQAVAEEGIVLLKNDGPMLPIDAGRLRRVLVVGVDADGVGAAGGGSGKVRPAHGVSLLDGLRHRLGPEVEVEYAQGCDPVSAADLLAGEESIPSTFFRQPDDSGYGLRAEFWANPDHLGDPHTTLTMPQVALNLGFFNFPGCSAASPKYPTFANELTPQTSSRFTGRLLVPVDGHYHLTVTVLGTVRIWLDGELVLDFRYHGNGVASGGGSGGFGDIGLPAVFEADTDSPSKVGAAAASSPIGLSEDIDIAGGVSGPDPAVVPLALALCGGAQGHDLRIEYAADSPAQGWLTGAQLRLGWRPPTQLLSHHIRHAVELAARADLVVVAARAYESEHTDRPSTRLPNNQRALIRAVAAANACTVVVTMSGGPLETISWENGVPALLHAWYAGQEQGAALARIIFGDVCPSGRLPITFPLGDHDGLFDPQIRRHYPGVDGRVHYDEGVEVGYRGFDARQLQPRFEFGFGLSYTKFEYSELSTERVAEGIAVRFTVKNIGERAGQEVAQLYLSLPVEGEPPKRLVDWSKVRLEAGEAADIRLLVRCDSHERPLEAWRNGVWRRASGTVGVLVGASSRDVRLRGAVAL</sequence>
<dbReference type="InterPro" id="IPR017853">
    <property type="entry name" value="GH"/>
</dbReference>
<dbReference type="InterPro" id="IPR026891">
    <property type="entry name" value="Fn3-like"/>
</dbReference>
<comment type="similarity">
    <text evidence="1">Belongs to the glycosyl hydrolase 3 family.</text>
</comment>
<evidence type="ECO:0000313" key="5">
    <source>
        <dbReference type="Proteomes" id="UP001606210"/>
    </source>
</evidence>
<dbReference type="InterPro" id="IPR002772">
    <property type="entry name" value="Glyco_hydro_3_C"/>
</dbReference>
<dbReference type="PANTHER" id="PTHR42715:SF10">
    <property type="entry name" value="BETA-GLUCOSIDASE"/>
    <property type="match status" value="1"/>
</dbReference>
<dbReference type="InterPro" id="IPR001764">
    <property type="entry name" value="Glyco_hydro_3_N"/>
</dbReference>
<accession>A0ABW7FC66</accession>
<dbReference type="EMBL" id="JBIGHV010000010">
    <property type="protein sequence ID" value="MFG6432983.1"/>
    <property type="molecule type" value="Genomic_DNA"/>
</dbReference>
<proteinExistence type="inferred from homology"/>
<keyword evidence="5" id="KW-1185">Reference proteome</keyword>
<dbReference type="Pfam" id="PF00933">
    <property type="entry name" value="Glyco_hydro_3"/>
    <property type="match status" value="1"/>
</dbReference>
<dbReference type="InterPro" id="IPR036881">
    <property type="entry name" value="Glyco_hydro_3_C_sf"/>
</dbReference>
<dbReference type="GO" id="GO:0016787">
    <property type="term" value="F:hydrolase activity"/>
    <property type="evidence" value="ECO:0007669"/>
    <property type="project" value="UniProtKB-KW"/>
</dbReference>
<comment type="caution">
    <text evidence="4">The sequence shown here is derived from an EMBL/GenBank/DDBJ whole genome shotgun (WGS) entry which is preliminary data.</text>
</comment>
<dbReference type="SMART" id="SM01217">
    <property type="entry name" value="Fn3_like"/>
    <property type="match status" value="1"/>
</dbReference>